<evidence type="ECO:0000256" key="12">
    <source>
        <dbReference type="HAMAP-Rule" id="MF_03221"/>
    </source>
</evidence>
<keyword evidence="7 12" id="KW-0496">Mitochondrion</keyword>
<dbReference type="GO" id="GO:0005525">
    <property type="term" value="F:GTP binding"/>
    <property type="evidence" value="ECO:0007669"/>
    <property type="project" value="UniProtKB-UniRule"/>
</dbReference>
<accession>A0A8S3UPA7</accession>
<comment type="subcellular location">
    <subcellularLocation>
        <location evidence="12">Mitochondrion</location>
    </subcellularLocation>
</comment>
<evidence type="ECO:0000256" key="4">
    <source>
        <dbReference type="ARBA" id="ARBA00022723"/>
    </source>
</evidence>
<dbReference type="Pfam" id="PF00549">
    <property type="entry name" value="Ligase_CoA"/>
    <property type="match status" value="1"/>
</dbReference>
<feature type="binding site" evidence="12">
    <location>
        <begin position="360"/>
        <end position="362"/>
    </location>
    <ligand>
        <name>substrate</name>
        <note>ligand shared with subunit alpha</note>
    </ligand>
</feature>
<dbReference type="PROSITE" id="PS50975">
    <property type="entry name" value="ATP_GRASP"/>
    <property type="match status" value="1"/>
</dbReference>
<keyword evidence="13" id="KW-0067">ATP-binding</keyword>
<dbReference type="EMBL" id="CAJPWZ010002729">
    <property type="protein sequence ID" value="CAG2244159.1"/>
    <property type="molecule type" value="Genomic_DNA"/>
</dbReference>
<dbReference type="FunFam" id="3.30.470.20:FF:000002">
    <property type="entry name" value="Succinate--CoA ligase [ADP-forming] subunit beta"/>
    <property type="match status" value="1"/>
</dbReference>
<protein>
    <recommendedName>
        <fullName evidence="12">Succinate--CoA ligase [GDP-forming] subunit beta, mitochondrial</fullName>
        <ecNumber evidence="12">6.2.1.4</ecNumber>
    </recommendedName>
    <alternativeName>
        <fullName evidence="12">GTP-specific succinyl-CoA synthetase subunit beta</fullName>
        <shortName evidence="12">G-SCS</shortName>
        <shortName evidence="12">GTPSCS</shortName>
    </alternativeName>
    <alternativeName>
        <fullName evidence="12">Succinyl-CoA synthetase beta-G chain</fullName>
        <shortName evidence="12">SCS-betaG</shortName>
    </alternativeName>
</protein>
<evidence type="ECO:0000259" key="14">
    <source>
        <dbReference type="PROSITE" id="PS50975"/>
    </source>
</evidence>
<evidence type="ECO:0000256" key="10">
    <source>
        <dbReference type="ARBA" id="ARBA00053833"/>
    </source>
</evidence>
<feature type="domain" description="ATP-grasp" evidence="14">
    <location>
        <begin position="41"/>
        <end position="268"/>
    </location>
</feature>
<dbReference type="Gene3D" id="3.40.50.261">
    <property type="entry name" value="Succinyl-CoA synthetase domains"/>
    <property type="match status" value="1"/>
</dbReference>
<feature type="binding site" evidence="12">
    <location>
        <position position="141"/>
    </location>
    <ligand>
        <name>GTP</name>
        <dbReference type="ChEBI" id="CHEBI:37565"/>
    </ligand>
</feature>
<dbReference type="PIRSF" id="PIRSF001554">
    <property type="entry name" value="SucCS_beta"/>
    <property type="match status" value="1"/>
</dbReference>
<dbReference type="Pfam" id="PF08442">
    <property type="entry name" value="ATP-grasp_2"/>
    <property type="match status" value="1"/>
</dbReference>
<dbReference type="NCBIfam" id="TIGR01016">
    <property type="entry name" value="sucCoAbeta"/>
    <property type="match status" value="1"/>
</dbReference>
<dbReference type="GO" id="GO:0006104">
    <property type="term" value="P:succinyl-CoA metabolic process"/>
    <property type="evidence" value="ECO:0007669"/>
    <property type="project" value="InterPro"/>
</dbReference>
<comment type="cofactor">
    <cofactor evidence="12">
        <name>Mg(2+)</name>
        <dbReference type="ChEBI" id="CHEBI:18420"/>
    </cofactor>
    <text evidence="12">Binds 1 Mg(2+) ion per subunit.</text>
</comment>
<dbReference type="PANTHER" id="PTHR11815:SF10">
    <property type="entry name" value="SUCCINATE--COA LIGASE [GDP-FORMING] SUBUNIT BETA, MITOCHONDRIAL"/>
    <property type="match status" value="1"/>
</dbReference>
<dbReference type="NCBIfam" id="NF001913">
    <property type="entry name" value="PRK00696.1"/>
    <property type="match status" value="1"/>
</dbReference>
<dbReference type="HAMAP" id="MF_03221">
    <property type="entry name" value="Succ_CoA_betaG_euk"/>
    <property type="match status" value="1"/>
</dbReference>
<dbReference type="EC" id="6.2.1.4" evidence="12"/>
<dbReference type="GO" id="GO:0006099">
    <property type="term" value="P:tricarboxylic acid cycle"/>
    <property type="evidence" value="ECO:0007669"/>
    <property type="project" value="UniProtKB-UniRule"/>
</dbReference>
<evidence type="ECO:0000256" key="11">
    <source>
        <dbReference type="ARBA" id="ARBA00063570"/>
    </source>
</evidence>
<keyword evidence="4 12" id="KW-0479">Metal-binding</keyword>
<feature type="binding site" evidence="12">
    <location>
        <position position="52"/>
    </location>
    <ligand>
        <name>GTP</name>
        <dbReference type="ChEBI" id="CHEBI:37565"/>
    </ligand>
</feature>
<name>A0A8S3UPA7_MYTED</name>
<dbReference type="InterPro" id="IPR034722">
    <property type="entry name" value="Succ_CoA_betaG_euk"/>
</dbReference>
<dbReference type="InterPro" id="IPR013815">
    <property type="entry name" value="ATP_grasp_subdomain_1"/>
</dbReference>
<feature type="binding site" evidence="12">
    <location>
        <position position="238"/>
    </location>
    <ligand>
        <name>Mg(2+)</name>
        <dbReference type="ChEBI" id="CHEBI:18420"/>
    </ligand>
</feature>
<evidence type="ECO:0000256" key="7">
    <source>
        <dbReference type="ARBA" id="ARBA00023128"/>
    </source>
</evidence>
<dbReference type="FunFam" id="3.40.50.261:FF:000001">
    <property type="entry name" value="Succinate--CoA ligase [ADP-forming] subunit beta"/>
    <property type="match status" value="1"/>
</dbReference>
<evidence type="ECO:0000256" key="5">
    <source>
        <dbReference type="ARBA" id="ARBA00022741"/>
    </source>
</evidence>
<dbReference type="HAMAP" id="MF_00558">
    <property type="entry name" value="Succ_CoA_beta"/>
    <property type="match status" value="1"/>
</dbReference>
<evidence type="ECO:0000256" key="1">
    <source>
        <dbReference type="ARBA" id="ARBA00005064"/>
    </source>
</evidence>
<dbReference type="InterPro" id="IPR016102">
    <property type="entry name" value="Succinyl-CoA_synth-like"/>
</dbReference>
<evidence type="ECO:0000256" key="9">
    <source>
        <dbReference type="ARBA" id="ARBA00052879"/>
    </source>
</evidence>
<dbReference type="GO" id="GO:0004775">
    <property type="term" value="F:succinate-CoA ligase (ADP-forming) activity"/>
    <property type="evidence" value="ECO:0007669"/>
    <property type="project" value="UniProtKB-UniRule"/>
</dbReference>
<dbReference type="GO" id="GO:0000287">
    <property type="term" value="F:magnesium ion binding"/>
    <property type="evidence" value="ECO:0007669"/>
    <property type="project" value="UniProtKB-UniRule"/>
</dbReference>
<dbReference type="FunFam" id="3.30.1490.20:FF:000004">
    <property type="entry name" value="Succinate--CoA ligase [ADP-forming] subunit beta, mitochondrial"/>
    <property type="match status" value="1"/>
</dbReference>
<sequence length="441" mass="48158">MAAPMKMIRTSVRHGLLQRLWNKASVLGSVRCLHLQEYQSKKLMQENGISVQKFVVASNFEEAEHATDHLDVKEYVIKAQILAGGRGKGVFSNGFQGGVHLTKDKKQVPFIVENMLGSKLKTKQTVGDGVLVQKVMVAEALDIGREAYFAILMDRTYMGPVMIGSRHGGVDIEETADTDPDSIVKEPVDILTGIKDEQALSMAQRLGFEGVHLQEAADQIKSLYNLFIKVDASQVEINPFGETPDGRVVCFDAKVNFDDNAAYRQKEIFAMDDMSETDPREVEATRLKLNYIGLEGSIGCLVNGAGLAMATMDIIKLHGGEPANFLDVGGGVSEQQVYDAFHLLTGDAHVKTILVNVFGGIVDCATVAKGIVEACKIINLKLPLVVRLEGRNVEAARKIMEESDIDIHVADGFDHAAQLAVQHAKAYIEASAKKTKSDDFL</sequence>
<keyword evidence="2 12" id="KW-0816">Tricarboxylic acid cycle</keyword>
<keyword evidence="8 12" id="KW-0342">GTP-binding</keyword>
<keyword evidence="16" id="KW-1185">Reference proteome</keyword>
<dbReference type="PROSITE" id="PS01217">
    <property type="entry name" value="SUCCINYL_COA_LIG_3"/>
    <property type="match status" value="1"/>
</dbReference>
<dbReference type="Proteomes" id="UP000683360">
    <property type="component" value="Unassembled WGS sequence"/>
</dbReference>
<evidence type="ECO:0000256" key="13">
    <source>
        <dbReference type="PROSITE-ProRule" id="PRU00409"/>
    </source>
</evidence>
<feature type="binding site" evidence="12">
    <location>
        <position position="252"/>
    </location>
    <ligand>
        <name>Mg(2+)</name>
        <dbReference type="ChEBI" id="CHEBI:18420"/>
    </ligand>
</feature>
<dbReference type="InterPro" id="IPR011761">
    <property type="entry name" value="ATP-grasp"/>
</dbReference>
<keyword evidence="3 12" id="KW-0436">Ligase</keyword>
<feature type="site" description="Important for substrate specificity" evidence="12">
    <location>
        <position position="74"/>
    </location>
</feature>
<dbReference type="OrthoDB" id="1552at2759"/>
<evidence type="ECO:0000313" key="16">
    <source>
        <dbReference type="Proteomes" id="UP000683360"/>
    </source>
</evidence>
<dbReference type="AlphaFoldDB" id="A0A8S3UPA7"/>
<feature type="binding site" evidence="12">
    <location>
        <begin position="85"/>
        <end position="87"/>
    </location>
    <ligand>
        <name>GTP</name>
        <dbReference type="ChEBI" id="CHEBI:37565"/>
    </ligand>
</feature>
<dbReference type="Gene3D" id="3.30.1490.20">
    <property type="entry name" value="ATP-grasp fold, A domain"/>
    <property type="match status" value="1"/>
</dbReference>
<dbReference type="InterPro" id="IPR005809">
    <property type="entry name" value="Succ_CoA_ligase-like_bsu"/>
</dbReference>
<dbReference type="GO" id="GO:0042709">
    <property type="term" value="C:succinate-CoA ligase complex"/>
    <property type="evidence" value="ECO:0007669"/>
    <property type="project" value="TreeGrafter"/>
</dbReference>
<evidence type="ECO:0000256" key="6">
    <source>
        <dbReference type="ARBA" id="ARBA00022842"/>
    </source>
</evidence>
<evidence type="ECO:0000256" key="8">
    <source>
        <dbReference type="ARBA" id="ARBA00023134"/>
    </source>
</evidence>
<dbReference type="InterPro" id="IPR017866">
    <property type="entry name" value="Succ-CoA_synthase_bsu_CS"/>
</dbReference>
<keyword evidence="5 12" id="KW-0547">Nucleotide-binding</keyword>
<dbReference type="GO" id="GO:0004776">
    <property type="term" value="F:succinate-CoA ligase (GDP-forming) activity"/>
    <property type="evidence" value="ECO:0007669"/>
    <property type="project" value="UniProtKB-EC"/>
</dbReference>
<gene>
    <name evidence="15" type="ORF">MEDL_56265</name>
</gene>
<keyword evidence="6 12" id="KW-0460">Magnesium</keyword>
<comment type="subunit">
    <text evidence="11 12">Heterodimer of an alpha and a beta subunit. The beta subunit determines specificity for GTP.</text>
</comment>
<dbReference type="PANTHER" id="PTHR11815">
    <property type="entry name" value="SUCCINYL-COA SYNTHETASE BETA CHAIN"/>
    <property type="match status" value="1"/>
</dbReference>
<dbReference type="Gene3D" id="3.30.470.20">
    <property type="entry name" value="ATP-grasp fold, B domain"/>
    <property type="match status" value="1"/>
</dbReference>
<proteinExistence type="inferred from homology"/>
<evidence type="ECO:0000256" key="3">
    <source>
        <dbReference type="ARBA" id="ARBA00022598"/>
    </source>
</evidence>
<comment type="function">
    <text evidence="10 12">GTP-specific succinyl-CoA synthetase functions in the citric acid cycle (TCA), coupling the hydrolysis of succinyl-CoA to the synthesis of GTP and thus represents the only step of substrate-level phosphorylation in the TCA. The beta subunit provides nucleotide specificity of the enzyme and binds the substrate succinate, while the binding sites for coenzyme A and phosphate are found in the alpha subunit.</text>
</comment>
<comment type="similarity">
    <text evidence="12">Belongs to the succinate/malate CoA ligase beta subunit family. GTP-specific subunit beta subfamily.</text>
</comment>
<reference evidence="15" key="1">
    <citation type="submission" date="2021-03" db="EMBL/GenBank/DDBJ databases">
        <authorList>
            <person name="Bekaert M."/>
        </authorList>
    </citation>
    <scope>NUCLEOTIDE SEQUENCE</scope>
</reference>
<dbReference type="SUPFAM" id="SSF52210">
    <property type="entry name" value="Succinyl-CoA synthetase domains"/>
    <property type="match status" value="1"/>
</dbReference>
<dbReference type="SUPFAM" id="SSF56059">
    <property type="entry name" value="Glutathione synthetase ATP-binding domain-like"/>
    <property type="match status" value="1"/>
</dbReference>
<dbReference type="InterPro" id="IPR005811">
    <property type="entry name" value="SUCC_ACL_C"/>
</dbReference>
<feature type="site" description="Important for substrate specificity" evidence="12">
    <location>
        <position position="142"/>
    </location>
</feature>
<feature type="binding site" evidence="12">
    <location>
        <position position="303"/>
    </location>
    <ligand>
        <name>substrate</name>
        <note>ligand shared with subunit alpha</note>
    </ligand>
</feature>
<organism evidence="15 16">
    <name type="scientific">Mytilus edulis</name>
    <name type="common">Blue mussel</name>
    <dbReference type="NCBI Taxonomy" id="6550"/>
    <lineage>
        <taxon>Eukaryota</taxon>
        <taxon>Metazoa</taxon>
        <taxon>Spiralia</taxon>
        <taxon>Lophotrochozoa</taxon>
        <taxon>Mollusca</taxon>
        <taxon>Bivalvia</taxon>
        <taxon>Autobranchia</taxon>
        <taxon>Pteriomorphia</taxon>
        <taxon>Mytilida</taxon>
        <taxon>Mytiloidea</taxon>
        <taxon>Mytilidae</taxon>
        <taxon>Mytilinae</taxon>
        <taxon>Mytilus</taxon>
    </lineage>
</organism>
<dbReference type="GO" id="GO:0005739">
    <property type="term" value="C:mitochondrion"/>
    <property type="evidence" value="ECO:0007669"/>
    <property type="project" value="UniProtKB-SubCell"/>
</dbReference>
<comment type="pathway">
    <text evidence="1 12">Carbohydrate metabolism; tricarboxylic acid cycle; succinate from succinyl-CoA (ligase route): step 1/1.</text>
</comment>
<comment type="catalytic activity">
    <reaction evidence="9 12">
        <text>GTP + succinate + CoA = succinyl-CoA + GDP + phosphate</text>
        <dbReference type="Rhea" id="RHEA:22120"/>
        <dbReference type="ChEBI" id="CHEBI:30031"/>
        <dbReference type="ChEBI" id="CHEBI:37565"/>
        <dbReference type="ChEBI" id="CHEBI:43474"/>
        <dbReference type="ChEBI" id="CHEBI:57287"/>
        <dbReference type="ChEBI" id="CHEBI:57292"/>
        <dbReference type="ChEBI" id="CHEBI:58189"/>
        <dbReference type="EC" id="6.2.1.4"/>
    </reaction>
</comment>
<comment type="caution">
    <text evidence="15">The sequence shown here is derived from an EMBL/GenBank/DDBJ whole genome shotgun (WGS) entry which is preliminary data.</text>
</comment>
<dbReference type="InterPro" id="IPR013650">
    <property type="entry name" value="ATP-grasp_succ-CoA_synth-type"/>
</dbReference>
<evidence type="ECO:0000313" key="15">
    <source>
        <dbReference type="EMBL" id="CAG2244159.1"/>
    </source>
</evidence>
<evidence type="ECO:0000256" key="2">
    <source>
        <dbReference type="ARBA" id="ARBA00022532"/>
    </source>
</evidence>
<dbReference type="GO" id="GO:0005524">
    <property type="term" value="F:ATP binding"/>
    <property type="evidence" value="ECO:0007669"/>
    <property type="project" value="UniProtKB-UniRule"/>
</dbReference>